<dbReference type="InterPro" id="IPR036249">
    <property type="entry name" value="Thioredoxin-like_sf"/>
</dbReference>
<dbReference type="OrthoDB" id="202840at2759"/>
<feature type="domain" description="GST N-terminal" evidence="1">
    <location>
        <begin position="12"/>
        <end position="84"/>
    </location>
</feature>
<evidence type="ECO:0000313" key="4">
    <source>
        <dbReference type="Proteomes" id="UP000275078"/>
    </source>
</evidence>
<evidence type="ECO:0000259" key="2">
    <source>
        <dbReference type="Pfam" id="PF25907"/>
    </source>
</evidence>
<proteinExistence type="predicted"/>
<accession>A0A3N4HWG1</accession>
<dbReference type="Proteomes" id="UP000275078">
    <property type="component" value="Unassembled WGS sequence"/>
</dbReference>
<protein>
    <submittedName>
        <fullName evidence="3">Uncharacterized protein</fullName>
    </submittedName>
</protein>
<keyword evidence="4" id="KW-1185">Reference proteome</keyword>
<evidence type="ECO:0000259" key="1">
    <source>
        <dbReference type="Pfam" id="PF13417"/>
    </source>
</evidence>
<feature type="domain" description="DUF7962" evidence="2">
    <location>
        <begin position="117"/>
        <end position="234"/>
    </location>
</feature>
<dbReference type="STRING" id="1160509.A0A3N4HWG1"/>
<dbReference type="EMBL" id="ML119714">
    <property type="protein sequence ID" value="RPA78203.1"/>
    <property type="molecule type" value="Genomic_DNA"/>
</dbReference>
<reference evidence="3 4" key="1">
    <citation type="journal article" date="2018" name="Nat. Ecol. Evol.">
        <title>Pezizomycetes genomes reveal the molecular basis of ectomycorrhizal truffle lifestyle.</title>
        <authorList>
            <person name="Murat C."/>
            <person name="Payen T."/>
            <person name="Noel B."/>
            <person name="Kuo A."/>
            <person name="Morin E."/>
            <person name="Chen J."/>
            <person name="Kohler A."/>
            <person name="Krizsan K."/>
            <person name="Balestrini R."/>
            <person name="Da Silva C."/>
            <person name="Montanini B."/>
            <person name="Hainaut M."/>
            <person name="Levati E."/>
            <person name="Barry K.W."/>
            <person name="Belfiori B."/>
            <person name="Cichocki N."/>
            <person name="Clum A."/>
            <person name="Dockter R.B."/>
            <person name="Fauchery L."/>
            <person name="Guy J."/>
            <person name="Iotti M."/>
            <person name="Le Tacon F."/>
            <person name="Lindquist E.A."/>
            <person name="Lipzen A."/>
            <person name="Malagnac F."/>
            <person name="Mello A."/>
            <person name="Molinier V."/>
            <person name="Miyauchi S."/>
            <person name="Poulain J."/>
            <person name="Riccioni C."/>
            <person name="Rubini A."/>
            <person name="Sitrit Y."/>
            <person name="Splivallo R."/>
            <person name="Traeger S."/>
            <person name="Wang M."/>
            <person name="Zifcakova L."/>
            <person name="Wipf D."/>
            <person name="Zambonelli A."/>
            <person name="Paolocci F."/>
            <person name="Nowrousian M."/>
            <person name="Ottonello S."/>
            <person name="Baldrian P."/>
            <person name="Spatafora J.W."/>
            <person name="Henrissat B."/>
            <person name="Nagy L.G."/>
            <person name="Aury J.M."/>
            <person name="Wincker P."/>
            <person name="Grigoriev I.V."/>
            <person name="Bonfante P."/>
            <person name="Martin F.M."/>
        </authorList>
    </citation>
    <scope>NUCLEOTIDE SEQUENCE [LARGE SCALE GENOMIC DNA]</scope>
    <source>
        <strain evidence="3 4">RN42</strain>
    </source>
</reference>
<dbReference type="InterPro" id="IPR004045">
    <property type="entry name" value="Glutathione_S-Trfase_N"/>
</dbReference>
<name>A0A3N4HWG1_ASCIM</name>
<dbReference type="Pfam" id="PF13417">
    <property type="entry name" value="GST_N_3"/>
    <property type="match status" value="1"/>
</dbReference>
<evidence type="ECO:0000313" key="3">
    <source>
        <dbReference type="EMBL" id="RPA78203.1"/>
    </source>
</evidence>
<dbReference type="Gene3D" id="3.40.30.110">
    <property type="match status" value="2"/>
</dbReference>
<dbReference type="SUPFAM" id="SSF52833">
    <property type="entry name" value="Thioredoxin-like"/>
    <property type="match status" value="1"/>
</dbReference>
<dbReference type="Pfam" id="PF25907">
    <property type="entry name" value="DUF7962"/>
    <property type="match status" value="1"/>
</dbReference>
<organism evidence="3 4">
    <name type="scientific">Ascobolus immersus RN42</name>
    <dbReference type="NCBI Taxonomy" id="1160509"/>
    <lineage>
        <taxon>Eukaryota</taxon>
        <taxon>Fungi</taxon>
        <taxon>Dikarya</taxon>
        <taxon>Ascomycota</taxon>
        <taxon>Pezizomycotina</taxon>
        <taxon>Pezizomycetes</taxon>
        <taxon>Pezizales</taxon>
        <taxon>Ascobolaceae</taxon>
        <taxon>Ascobolus</taxon>
    </lineage>
</organism>
<dbReference type="InterPro" id="IPR058268">
    <property type="entry name" value="DUF7962"/>
</dbReference>
<dbReference type="AlphaFoldDB" id="A0A3N4HWG1"/>
<gene>
    <name evidence="3" type="ORF">BJ508DRAFT_160129</name>
</gene>
<sequence length="342" mass="37901">MSPEKEMPSIILFHYKRSPYAGKVTTYLRLLGQDYAECIQPVIMPRPDLSALGVSYRRIPVCAINGQIYCDTHLITKELEKIVGSNGCLGETEKTKDMQAMEDAWEDWADATFFTVVKCLPKELATIMPPGFWEDRMAYAGTSRPTSLEEAAIARKKGLVGVKMAFEHLEYGVLADNRPFLLSGRDTPTLADLKSSWVLEFAKNLPGVLSEAGVTAETFPKTLSWIERFRSFVNGKNEVEVRAVSGKEAKEAILHQYETTGNVGVAFDQANDLGLVEGSQKVEVLPTDVGRTHPQAGSLVGLDSDRLTLETKTPEGSPVLVHFPRRHFEIVGLATRKNELKL</sequence>